<dbReference type="SUPFAM" id="SSF57850">
    <property type="entry name" value="RING/U-box"/>
    <property type="match status" value="1"/>
</dbReference>
<dbReference type="PROSITE" id="PS50011">
    <property type="entry name" value="PROTEIN_KINASE_DOM"/>
    <property type="match status" value="1"/>
</dbReference>
<evidence type="ECO:0000256" key="2">
    <source>
        <dbReference type="ARBA" id="ARBA00004906"/>
    </source>
</evidence>
<dbReference type="GO" id="GO:0004672">
    <property type="term" value="F:protein kinase activity"/>
    <property type="evidence" value="ECO:0007669"/>
    <property type="project" value="InterPro"/>
</dbReference>
<dbReference type="Gene3D" id="3.30.40.10">
    <property type="entry name" value="Zinc/RING finger domain, C3HC4 (zinc finger)"/>
    <property type="match status" value="1"/>
</dbReference>
<name>A0A1D6Q0V9_MAIZE</name>
<proteinExistence type="predicted"/>
<protein>
    <recommendedName>
        <fullName evidence="3">RING-type E3 ubiquitin transferase</fullName>
        <ecNumber evidence="3">2.3.2.27</ecNumber>
    </recommendedName>
</protein>
<evidence type="ECO:0000256" key="5">
    <source>
        <dbReference type="ARBA" id="ARBA00022786"/>
    </source>
</evidence>
<dbReference type="InterPro" id="IPR003613">
    <property type="entry name" value="Ubox_domain"/>
</dbReference>
<comment type="catalytic activity">
    <reaction evidence="1">
        <text>S-ubiquitinyl-[E2 ubiquitin-conjugating enzyme]-L-cysteine + [acceptor protein]-L-lysine = [E2 ubiquitin-conjugating enzyme]-L-cysteine + N(6)-ubiquitinyl-[acceptor protein]-L-lysine.</text>
        <dbReference type="EC" id="2.3.2.27"/>
    </reaction>
</comment>
<dbReference type="GO" id="GO:0005524">
    <property type="term" value="F:ATP binding"/>
    <property type="evidence" value="ECO:0007669"/>
    <property type="project" value="InterPro"/>
</dbReference>
<dbReference type="InParanoid" id="A0A1D6Q0V9"/>
<dbReference type="AlphaFoldDB" id="A0A1D6Q0V9"/>
<dbReference type="EC" id="2.3.2.27" evidence="3"/>
<dbReference type="PROSITE" id="PS51698">
    <property type="entry name" value="U_BOX"/>
    <property type="match status" value="1"/>
</dbReference>
<dbReference type="SUPFAM" id="SSF56112">
    <property type="entry name" value="Protein kinase-like (PK-like)"/>
    <property type="match status" value="1"/>
</dbReference>
<evidence type="ECO:0000256" key="3">
    <source>
        <dbReference type="ARBA" id="ARBA00012483"/>
    </source>
</evidence>
<dbReference type="GO" id="GO:0016567">
    <property type="term" value="P:protein ubiquitination"/>
    <property type="evidence" value="ECO:0007669"/>
    <property type="project" value="UniProtKB-UniPathway"/>
</dbReference>
<evidence type="ECO:0000256" key="1">
    <source>
        <dbReference type="ARBA" id="ARBA00000900"/>
    </source>
</evidence>
<dbReference type="PANTHER" id="PTHR45647:SF94">
    <property type="entry name" value="OS02G0822900 PROTEIN"/>
    <property type="match status" value="1"/>
</dbReference>
<dbReference type="InterPro" id="IPR011009">
    <property type="entry name" value="Kinase-like_dom_sf"/>
</dbReference>
<dbReference type="GO" id="GO:0061630">
    <property type="term" value="F:ubiquitin protein ligase activity"/>
    <property type="evidence" value="ECO:0007669"/>
    <property type="project" value="UniProtKB-EC"/>
</dbReference>
<sequence length="254" mass="27735">MSNCFARAVEHIGRAPRGAPGPGRRERVGTTAAAVARAVRRRLRACSVLAFLHSTLPRPTVHGDVRPTNILVLEDNVPHGWSCKLTGLGARGLVEEQEQPRPGAVDRAYVEPRYLATTGELNPHRDVYALGVVLLWLVTGRPAFLVRKAAREAVDGRASWQEVARGWPTERVREVALLGLRCCGVDVEAEQRPRLPAALLLEEAAMSAAPSRSPSSLSESDGAPSYFLCPILKEVMRDLQISSDGFTYEAEAIW</sequence>
<accession>A0A1D6Q0V9</accession>
<reference evidence="6" key="1">
    <citation type="submission" date="2015-12" db="EMBL/GenBank/DDBJ databases">
        <title>Update maize B73 reference genome by single molecule sequencing technologies.</title>
        <authorList>
            <consortium name="Maize Genome Sequencing Project"/>
            <person name="Ware D."/>
        </authorList>
    </citation>
    <scope>NUCLEOTIDE SEQUENCE</scope>
    <source>
        <tissue evidence="6">Seedling</tissue>
    </source>
</reference>
<dbReference type="SMR" id="A0A1D6Q0V9"/>
<gene>
    <name evidence="6" type="ORF">ZEAMMB73_Zm00001d050296</name>
</gene>
<dbReference type="ExpressionAtlas" id="A0A1D6Q0V9">
    <property type="expression patterns" value="baseline and differential"/>
</dbReference>
<keyword evidence="5" id="KW-0833">Ubl conjugation pathway</keyword>
<dbReference type="EMBL" id="CM000780">
    <property type="protein sequence ID" value="AQK52270.1"/>
    <property type="molecule type" value="Genomic_DNA"/>
</dbReference>
<evidence type="ECO:0000256" key="4">
    <source>
        <dbReference type="ARBA" id="ARBA00022679"/>
    </source>
</evidence>
<dbReference type="UniPathway" id="UPA00143"/>
<organism evidence="6">
    <name type="scientific">Zea mays</name>
    <name type="common">Maize</name>
    <dbReference type="NCBI Taxonomy" id="4577"/>
    <lineage>
        <taxon>Eukaryota</taxon>
        <taxon>Viridiplantae</taxon>
        <taxon>Streptophyta</taxon>
        <taxon>Embryophyta</taxon>
        <taxon>Tracheophyta</taxon>
        <taxon>Spermatophyta</taxon>
        <taxon>Magnoliopsida</taxon>
        <taxon>Liliopsida</taxon>
        <taxon>Poales</taxon>
        <taxon>Poaceae</taxon>
        <taxon>PACMAD clade</taxon>
        <taxon>Panicoideae</taxon>
        <taxon>Andropogonodae</taxon>
        <taxon>Andropogoneae</taxon>
        <taxon>Tripsacinae</taxon>
        <taxon>Zea</taxon>
    </lineage>
</organism>
<dbReference type="PANTHER" id="PTHR45647">
    <property type="entry name" value="OS02G0152300 PROTEIN"/>
    <property type="match status" value="1"/>
</dbReference>
<dbReference type="Pfam" id="PF00069">
    <property type="entry name" value="Pkinase"/>
    <property type="match status" value="1"/>
</dbReference>
<keyword evidence="4" id="KW-0808">Transferase</keyword>
<dbReference type="Gene3D" id="1.10.510.10">
    <property type="entry name" value="Transferase(Phosphotransferase) domain 1"/>
    <property type="match status" value="1"/>
</dbReference>
<comment type="pathway">
    <text evidence="2">Protein modification; protein ubiquitination.</text>
</comment>
<evidence type="ECO:0000313" key="6">
    <source>
        <dbReference type="EMBL" id="AQK52270.1"/>
    </source>
</evidence>
<dbReference type="InterPro" id="IPR051348">
    <property type="entry name" value="U-box_ubiquitin_ligases"/>
</dbReference>
<dbReference type="InterPro" id="IPR000719">
    <property type="entry name" value="Prot_kinase_dom"/>
</dbReference>
<dbReference type="InterPro" id="IPR013083">
    <property type="entry name" value="Znf_RING/FYVE/PHD"/>
</dbReference>